<dbReference type="Pfam" id="PF02714">
    <property type="entry name" value="RSN1_7TM"/>
    <property type="match status" value="1"/>
</dbReference>
<evidence type="ECO:0000256" key="8">
    <source>
        <dbReference type="SAM" id="Phobius"/>
    </source>
</evidence>
<evidence type="ECO:0000256" key="1">
    <source>
        <dbReference type="ARBA" id="ARBA00004141"/>
    </source>
</evidence>
<dbReference type="InterPro" id="IPR003864">
    <property type="entry name" value="CSC1/OSCA1-like_7TM"/>
</dbReference>
<name>A0AAD8YJN1_9STRA</name>
<feature type="transmembrane region" description="Helical" evidence="8">
    <location>
        <begin position="253"/>
        <end position="275"/>
    </location>
</feature>
<feature type="domain" description="CSC1/OSCA1-like cytosolic" evidence="11">
    <location>
        <begin position="406"/>
        <end position="545"/>
    </location>
</feature>
<feature type="region of interest" description="Disordered" evidence="7">
    <location>
        <begin position="336"/>
        <end position="362"/>
    </location>
</feature>
<feature type="domain" description="CSC1/OSCA1-like N-terminal transmembrane" evidence="10">
    <location>
        <begin position="212"/>
        <end position="315"/>
    </location>
</feature>
<evidence type="ECO:0000259" key="11">
    <source>
        <dbReference type="Pfam" id="PF14703"/>
    </source>
</evidence>
<feature type="transmembrane region" description="Helical" evidence="8">
    <location>
        <begin position="801"/>
        <end position="822"/>
    </location>
</feature>
<accession>A0AAD8YJN1</accession>
<organism evidence="12 13">
    <name type="scientific">Skeletonema marinoi</name>
    <dbReference type="NCBI Taxonomy" id="267567"/>
    <lineage>
        <taxon>Eukaryota</taxon>
        <taxon>Sar</taxon>
        <taxon>Stramenopiles</taxon>
        <taxon>Ochrophyta</taxon>
        <taxon>Bacillariophyta</taxon>
        <taxon>Coscinodiscophyceae</taxon>
        <taxon>Thalassiosirophycidae</taxon>
        <taxon>Thalassiosirales</taxon>
        <taxon>Skeletonemataceae</taxon>
        <taxon>Skeletonema</taxon>
        <taxon>Skeletonema marinoi-dohrnii complex</taxon>
    </lineage>
</organism>
<evidence type="ECO:0000259" key="10">
    <source>
        <dbReference type="Pfam" id="PF13967"/>
    </source>
</evidence>
<feature type="domain" description="CSC1/OSCA1-like 7TM region" evidence="9">
    <location>
        <begin position="746"/>
        <end position="1020"/>
    </location>
</feature>
<evidence type="ECO:0000256" key="6">
    <source>
        <dbReference type="ARBA" id="ARBA00023136"/>
    </source>
</evidence>
<feature type="transmembrane region" description="Helical" evidence="8">
    <location>
        <begin position="1002"/>
        <end position="1023"/>
    </location>
</feature>
<protein>
    <submittedName>
        <fullName evidence="12">Phosphate transporter</fullName>
    </submittedName>
</protein>
<evidence type="ECO:0000256" key="7">
    <source>
        <dbReference type="SAM" id="MobiDB-lite"/>
    </source>
</evidence>
<comment type="similarity">
    <text evidence="2">Belongs to the CSC1 (TC 1.A.17) family.</text>
</comment>
<feature type="transmembrane region" description="Helical" evidence="8">
    <location>
        <begin position="748"/>
        <end position="772"/>
    </location>
</feature>
<dbReference type="InterPro" id="IPR032880">
    <property type="entry name" value="CSC1/OSCA1-like_N"/>
</dbReference>
<dbReference type="PANTHER" id="PTHR13018">
    <property type="entry name" value="PROBABLE MEMBRANE PROTEIN DUF221-RELATED"/>
    <property type="match status" value="1"/>
</dbReference>
<feature type="transmembrane region" description="Helical" evidence="8">
    <location>
        <begin position="949"/>
        <end position="975"/>
    </location>
</feature>
<dbReference type="Pfam" id="PF14703">
    <property type="entry name" value="PHM7_cyt"/>
    <property type="match status" value="1"/>
</dbReference>
<sequence length="1145" mass="128338">MGNDYDDAIDDTVVEDDFHSFYTTDDYFNRTNDTQDQYEYWLQDDDTGAYLSTENTFSGWFDNLLRNTTADQMGEGQLVPIEDVNPDNVLATLVFNAIVCVILLSLYELLRRLIPSVYSQRIVHAQRRRCNTDTSKLESQFASLSQSHASGSAVAAVQNHQQNEGLGYSAMDENNNTDDNMSTGAGSYDETQHGTLEELQQSYNELNSHKKHTWGSLLEWVYPIYSAPWSTFRDLAGLDAYFFLRYIRMCFKITAVSTIWATIILCPVYATGGGGQTGFYHFSMANILQDDKGRVWVPTFFCYAFTLYCWFVVRKEMIHYVELRMEFLGGDEEGETIGGSRRVGEGVEREGYDAPAPNNQSAGLTMENESGDAIDTAVPAGNNDGDTNAQYLSHTVRSSSLNQHRYSLLVEKIPTSLRSNTALFNYFNDIFPGQVHSACIAMNVPDLDNLSARRMRVTRRLEKSLAYYNVTGNRPTHIAGRPRFFCLGIESTPVDALCLACCCCYDSCGSNHARNDDGEITSFPDFYDELPGKGKMVDSISYYIKDLAQGSAMEWYTDTLVWAKQNAKIAAEGLREEFEVLLDEDEPVPRETPRRDDTGTYGSLQTDGNKKSEAPLVNEDHLVTNCLACDSGDSDISPTCTPCIPARRQSKAYQWLRSMLWRGGVDFLAAGLDQVRNSTDVVVDSITCPSMSSTGFVTFKTLTPVTVATSVPLTHNHDSIDVCIAPEPRDLKWKNASIDKDIGATREFVANIFLSLGLLLWSIPLTLIQAWAKVDNVARIPGLEWIATLHDGAYKALINGYLPVVVLLSLICVLPFVFDAIATYYEKRKTFSGVESSIVGRYFYYQLANIYITVTAGALWTSLGAIIDHPQHLLYILGNTLPKLAGYFISLLLTKTLAGLPIVLLRFGALSRMTFLKSCFNRRRLTQRELDEVHRKQPIYYGWEYPTQFLAIIICFTYACITPLILPVGAAYFFFAQIVYKKQSLYVYTPTYDSGGSMFPQAISKTLFALMISQLTFIGYTLIRKGVFQIILLAPLPFLTVFFSSFIDDRYVKPSTKLSLERAVKIDARQKESRDFSEEAYQQPVLTEKTSLPGHGDCESAVYNVVVSKLESLHREASRRHHDGPITTTTWGICGPANYCGSTTL</sequence>
<feature type="compositionally biased region" description="Basic and acidic residues" evidence="7">
    <location>
        <begin position="342"/>
        <end position="352"/>
    </location>
</feature>
<evidence type="ECO:0000256" key="3">
    <source>
        <dbReference type="ARBA" id="ARBA00022448"/>
    </source>
</evidence>
<gene>
    <name evidence="12" type="ORF">QTG54_001779</name>
</gene>
<comment type="subcellular location">
    <subcellularLocation>
        <location evidence="1">Membrane</location>
        <topology evidence="1">Multi-pass membrane protein</topology>
    </subcellularLocation>
</comment>
<keyword evidence="3" id="KW-0813">Transport</keyword>
<reference evidence="12" key="1">
    <citation type="submission" date="2023-06" db="EMBL/GenBank/DDBJ databases">
        <title>Survivors Of The Sea: Transcriptome response of Skeletonema marinoi to long-term dormancy.</title>
        <authorList>
            <person name="Pinder M.I.M."/>
            <person name="Kourtchenko O."/>
            <person name="Robertson E.K."/>
            <person name="Larsson T."/>
            <person name="Maumus F."/>
            <person name="Osuna-Cruz C.M."/>
            <person name="Vancaester E."/>
            <person name="Stenow R."/>
            <person name="Vandepoele K."/>
            <person name="Ploug H."/>
            <person name="Bruchert V."/>
            <person name="Godhe A."/>
            <person name="Topel M."/>
        </authorList>
    </citation>
    <scope>NUCLEOTIDE SEQUENCE</scope>
    <source>
        <strain evidence="12">R05AC</strain>
    </source>
</reference>
<evidence type="ECO:0000313" key="12">
    <source>
        <dbReference type="EMBL" id="KAK1747816.1"/>
    </source>
</evidence>
<dbReference type="PANTHER" id="PTHR13018:SF5">
    <property type="entry name" value="RE44586P"/>
    <property type="match status" value="1"/>
</dbReference>
<proteinExistence type="inferred from homology"/>
<evidence type="ECO:0000259" key="9">
    <source>
        <dbReference type="Pfam" id="PF02714"/>
    </source>
</evidence>
<keyword evidence="6 8" id="KW-0472">Membrane</keyword>
<comment type="caution">
    <text evidence="12">The sequence shown here is derived from an EMBL/GenBank/DDBJ whole genome shotgun (WGS) entry which is preliminary data.</text>
</comment>
<dbReference type="InterPro" id="IPR045122">
    <property type="entry name" value="Csc1-like"/>
</dbReference>
<feature type="compositionally biased region" description="Basic and acidic residues" evidence="7">
    <location>
        <begin position="587"/>
        <end position="598"/>
    </location>
</feature>
<keyword evidence="5 8" id="KW-1133">Transmembrane helix</keyword>
<dbReference type="Pfam" id="PF13967">
    <property type="entry name" value="RSN1_TM"/>
    <property type="match status" value="1"/>
</dbReference>
<feature type="transmembrane region" description="Helical" evidence="8">
    <location>
        <begin position="887"/>
        <end position="907"/>
    </location>
</feature>
<evidence type="ECO:0000256" key="4">
    <source>
        <dbReference type="ARBA" id="ARBA00022692"/>
    </source>
</evidence>
<feature type="transmembrane region" description="Helical" evidence="8">
    <location>
        <begin position="1030"/>
        <end position="1047"/>
    </location>
</feature>
<feature type="transmembrane region" description="Helical" evidence="8">
    <location>
        <begin position="843"/>
        <end position="867"/>
    </location>
</feature>
<keyword evidence="4 8" id="KW-0812">Transmembrane</keyword>
<dbReference type="Proteomes" id="UP001224775">
    <property type="component" value="Unassembled WGS sequence"/>
</dbReference>
<evidence type="ECO:0000256" key="2">
    <source>
        <dbReference type="ARBA" id="ARBA00007779"/>
    </source>
</evidence>
<dbReference type="GO" id="GO:0005886">
    <property type="term" value="C:plasma membrane"/>
    <property type="evidence" value="ECO:0007669"/>
    <property type="project" value="TreeGrafter"/>
</dbReference>
<feature type="region of interest" description="Disordered" evidence="7">
    <location>
        <begin position="585"/>
        <end position="612"/>
    </location>
</feature>
<dbReference type="EMBL" id="JATAAI010000002">
    <property type="protein sequence ID" value="KAK1747816.1"/>
    <property type="molecule type" value="Genomic_DNA"/>
</dbReference>
<dbReference type="InterPro" id="IPR027815">
    <property type="entry name" value="CSC1/OSCA1-like_cyt"/>
</dbReference>
<dbReference type="GO" id="GO:0005227">
    <property type="term" value="F:calcium-activated cation channel activity"/>
    <property type="evidence" value="ECO:0007669"/>
    <property type="project" value="InterPro"/>
</dbReference>
<feature type="transmembrane region" description="Helical" evidence="8">
    <location>
        <begin position="89"/>
        <end position="110"/>
    </location>
</feature>
<keyword evidence="13" id="KW-1185">Reference proteome</keyword>
<evidence type="ECO:0000313" key="13">
    <source>
        <dbReference type="Proteomes" id="UP001224775"/>
    </source>
</evidence>
<evidence type="ECO:0000256" key="5">
    <source>
        <dbReference type="ARBA" id="ARBA00022989"/>
    </source>
</evidence>
<feature type="transmembrane region" description="Helical" evidence="8">
    <location>
        <begin position="295"/>
        <end position="313"/>
    </location>
</feature>
<dbReference type="AlphaFoldDB" id="A0AAD8YJN1"/>